<keyword evidence="10" id="KW-0325">Glycoprotein</keyword>
<dbReference type="SMART" id="SM00079">
    <property type="entry name" value="PBPe"/>
    <property type="match status" value="1"/>
</dbReference>
<keyword evidence="22" id="KW-1185">Reference proteome</keyword>
<keyword evidence="9" id="KW-0675">Receptor</keyword>
<evidence type="ECO:0000256" key="12">
    <source>
        <dbReference type="ARBA" id="ARBA00023286"/>
    </source>
</evidence>
<gene>
    <name evidence="21" type="ORF">NP493_1059g00000</name>
</gene>
<organism evidence="21 22">
    <name type="scientific">Ridgeia piscesae</name>
    <name type="common">Tubeworm</name>
    <dbReference type="NCBI Taxonomy" id="27915"/>
    <lineage>
        <taxon>Eukaryota</taxon>
        <taxon>Metazoa</taxon>
        <taxon>Spiralia</taxon>
        <taxon>Lophotrochozoa</taxon>
        <taxon>Annelida</taxon>
        <taxon>Polychaeta</taxon>
        <taxon>Sedentaria</taxon>
        <taxon>Canalipalpata</taxon>
        <taxon>Sabellida</taxon>
        <taxon>Siboglinidae</taxon>
        <taxon>Ridgeia</taxon>
    </lineage>
</organism>
<feature type="disulfide bond" evidence="17">
    <location>
        <begin position="680"/>
        <end position="736"/>
    </location>
</feature>
<keyword evidence="5 18" id="KW-1133">Transmembrane helix</keyword>
<protein>
    <submittedName>
        <fullName evidence="21">Uncharacterized protein</fullName>
    </submittedName>
</protein>
<dbReference type="Gene3D" id="3.40.50.2300">
    <property type="match status" value="1"/>
</dbReference>
<keyword evidence="11" id="KW-0628">Postsynaptic cell membrane</keyword>
<evidence type="ECO:0000259" key="20">
    <source>
        <dbReference type="SMART" id="SM00918"/>
    </source>
</evidence>
<dbReference type="GO" id="GO:0015276">
    <property type="term" value="F:ligand-gated monoatomic ion channel activity"/>
    <property type="evidence" value="ECO:0007669"/>
    <property type="project" value="InterPro"/>
</dbReference>
<feature type="transmembrane region" description="Helical" evidence="18">
    <location>
        <begin position="753"/>
        <end position="776"/>
    </location>
</feature>
<dbReference type="InterPro" id="IPR001828">
    <property type="entry name" value="ANF_lig-bd_rcpt"/>
</dbReference>
<evidence type="ECO:0000256" key="16">
    <source>
        <dbReference type="PIRSR" id="PIRSR601508-2"/>
    </source>
</evidence>
<dbReference type="InterPro" id="IPR015683">
    <property type="entry name" value="Ionotropic_Glu_rcpt"/>
</dbReference>
<keyword evidence="12" id="KW-1071">Ligand-gated ion channel</keyword>
<evidence type="ECO:0000256" key="11">
    <source>
        <dbReference type="ARBA" id="ARBA00023257"/>
    </source>
</evidence>
<dbReference type="Gene3D" id="1.10.287.70">
    <property type="match status" value="1"/>
</dbReference>
<feature type="site" description="Crucial to convey clamshell closure to channel opening" evidence="16">
    <location>
        <position position="563"/>
    </location>
</feature>
<dbReference type="Proteomes" id="UP001209878">
    <property type="component" value="Unassembled WGS sequence"/>
</dbReference>
<feature type="binding site" evidence="15">
    <location>
        <position position="668"/>
    </location>
    <ligand>
        <name>L-glutamate</name>
        <dbReference type="ChEBI" id="CHEBI:29985"/>
    </ligand>
</feature>
<evidence type="ECO:0000256" key="5">
    <source>
        <dbReference type="ARBA" id="ARBA00022989"/>
    </source>
</evidence>
<feature type="binding site" evidence="15">
    <location>
        <position position="585"/>
    </location>
    <ligand>
        <name>L-glutamate</name>
        <dbReference type="ChEBI" id="CHEBI:29985"/>
    </ligand>
</feature>
<dbReference type="Pfam" id="PF00060">
    <property type="entry name" value="Lig_chan"/>
    <property type="match status" value="1"/>
</dbReference>
<dbReference type="InterPro" id="IPR019594">
    <property type="entry name" value="Glu/Gly-bd"/>
</dbReference>
<evidence type="ECO:0000256" key="3">
    <source>
        <dbReference type="ARBA" id="ARBA00022475"/>
    </source>
</evidence>
<feature type="domain" description="Ionotropic glutamate receptor L-glutamate and glycine-binding" evidence="20">
    <location>
        <begin position="345"/>
        <end position="402"/>
    </location>
</feature>
<evidence type="ECO:0000256" key="15">
    <source>
        <dbReference type="PIRSR" id="PIRSR601508-1"/>
    </source>
</evidence>
<evidence type="ECO:0000256" key="17">
    <source>
        <dbReference type="PIRSR" id="PIRSR601508-3"/>
    </source>
</evidence>
<feature type="transmembrane region" description="Helical" evidence="18">
    <location>
        <begin position="456"/>
        <end position="476"/>
    </location>
</feature>
<feature type="transmembrane region" description="Helical" evidence="18">
    <location>
        <begin position="533"/>
        <end position="556"/>
    </location>
</feature>
<evidence type="ECO:0000256" key="10">
    <source>
        <dbReference type="ARBA" id="ARBA00023180"/>
    </source>
</evidence>
<keyword evidence="6" id="KW-0770">Synapse</keyword>
<dbReference type="PANTHER" id="PTHR18966">
    <property type="entry name" value="IONOTROPIC GLUTAMATE RECEPTOR"/>
    <property type="match status" value="1"/>
</dbReference>
<dbReference type="EMBL" id="JAODUO010001057">
    <property type="protein sequence ID" value="KAK2171502.1"/>
    <property type="molecule type" value="Genomic_DNA"/>
</dbReference>
<keyword evidence="3" id="KW-1003">Cell membrane</keyword>
<keyword evidence="2" id="KW-0813">Transport</keyword>
<evidence type="ECO:0000313" key="22">
    <source>
        <dbReference type="Proteomes" id="UP001209878"/>
    </source>
</evidence>
<dbReference type="InterPro" id="IPR001508">
    <property type="entry name" value="Iono_Glu_rcpt_met"/>
</dbReference>
<evidence type="ECO:0000256" key="13">
    <source>
        <dbReference type="ARBA" id="ARBA00023303"/>
    </source>
</evidence>
<evidence type="ECO:0000256" key="14">
    <source>
        <dbReference type="ARBA" id="ARBA00034100"/>
    </source>
</evidence>
<dbReference type="AlphaFoldDB" id="A0AAD9NIF8"/>
<evidence type="ECO:0000256" key="7">
    <source>
        <dbReference type="ARBA" id="ARBA00023065"/>
    </source>
</evidence>
<evidence type="ECO:0000256" key="4">
    <source>
        <dbReference type="ARBA" id="ARBA00022692"/>
    </source>
</evidence>
<evidence type="ECO:0000259" key="19">
    <source>
        <dbReference type="SMART" id="SM00079"/>
    </source>
</evidence>
<dbReference type="FunFam" id="1.10.287.70:FF:000143">
    <property type="entry name" value="Probable glutamate receptor"/>
    <property type="match status" value="1"/>
</dbReference>
<evidence type="ECO:0000256" key="8">
    <source>
        <dbReference type="ARBA" id="ARBA00023136"/>
    </source>
</evidence>
<keyword evidence="8 18" id="KW-0472">Membrane</keyword>
<dbReference type="GO" id="GO:0038023">
    <property type="term" value="F:signaling receptor activity"/>
    <property type="evidence" value="ECO:0007669"/>
    <property type="project" value="InterPro"/>
</dbReference>
<keyword evidence="13" id="KW-0407">Ion channel</keyword>
<feature type="binding site" evidence="15">
    <location>
        <position position="418"/>
    </location>
    <ligand>
        <name>L-glutamate</name>
        <dbReference type="ChEBI" id="CHEBI:29985"/>
    </ligand>
</feature>
<comment type="caution">
    <text evidence="21">The sequence shown here is derived from an EMBL/GenBank/DDBJ whole genome shotgun (WGS) entry which is preliminary data.</text>
</comment>
<name>A0AAD9NIF8_RIDPI</name>
<evidence type="ECO:0000256" key="9">
    <source>
        <dbReference type="ARBA" id="ARBA00023170"/>
    </source>
</evidence>
<feature type="site" description="Interaction with the cone snail toxin Con-ikot-ikot" evidence="16">
    <location>
        <position position="590"/>
    </location>
</feature>
<dbReference type="SMART" id="SM00918">
    <property type="entry name" value="Lig_chan-Glu_bd"/>
    <property type="match status" value="1"/>
</dbReference>
<keyword evidence="4 18" id="KW-0812">Transmembrane</keyword>
<reference evidence="21" key="1">
    <citation type="journal article" date="2023" name="Mol. Biol. Evol.">
        <title>Third-Generation Sequencing Reveals the Adaptive Role of the Epigenome in Three Deep-Sea Polychaetes.</title>
        <authorList>
            <person name="Perez M."/>
            <person name="Aroh O."/>
            <person name="Sun Y."/>
            <person name="Lan Y."/>
            <person name="Juniper S.K."/>
            <person name="Young C.R."/>
            <person name="Angers B."/>
            <person name="Qian P.Y."/>
        </authorList>
    </citation>
    <scope>NUCLEOTIDE SEQUENCE</scope>
    <source>
        <strain evidence="21">R07B-5</strain>
    </source>
</reference>
<dbReference type="GO" id="GO:0045211">
    <property type="term" value="C:postsynaptic membrane"/>
    <property type="evidence" value="ECO:0007669"/>
    <property type="project" value="UniProtKB-SubCell"/>
</dbReference>
<proteinExistence type="predicted"/>
<dbReference type="Pfam" id="PF01094">
    <property type="entry name" value="ANF_receptor"/>
    <property type="match status" value="1"/>
</dbReference>
<evidence type="ECO:0000256" key="18">
    <source>
        <dbReference type="SAM" id="Phobius"/>
    </source>
</evidence>
<dbReference type="FunFam" id="3.40.190.10:FF:000024">
    <property type="entry name" value="Glutamate receptor, ionotropic, delta 1"/>
    <property type="match status" value="1"/>
</dbReference>
<accession>A0AAD9NIF8</accession>
<feature type="domain" description="Ionotropic glutamate receptor C-terminal" evidence="19">
    <location>
        <begin position="319"/>
        <end position="731"/>
    </location>
</feature>
<dbReference type="SUPFAM" id="SSF53850">
    <property type="entry name" value="Periplasmic binding protein-like II"/>
    <property type="match status" value="1"/>
</dbReference>
<dbReference type="InterPro" id="IPR001320">
    <property type="entry name" value="Iontro_rcpt_C"/>
</dbReference>
<evidence type="ECO:0000256" key="1">
    <source>
        <dbReference type="ARBA" id="ARBA00004651"/>
    </source>
</evidence>
<evidence type="ECO:0000256" key="2">
    <source>
        <dbReference type="ARBA" id="ARBA00022448"/>
    </source>
</evidence>
<dbReference type="PRINTS" id="PR00177">
    <property type="entry name" value="NMDARECEPTOR"/>
</dbReference>
<sequence length="829" mass="94117">MTIRSLAEAMGITHVAGVDPSYYEMNTMQYNTSVNILPPAGVMLGAIRDIVSQENLTKVGIIYDDTFDLDNKPKRLLRNIPAQHLYMRMATTNDEIVKQLEKIKSAELHHLFLACSSANADVYLGKANEKGMSSFKFSWYILTKNSKVTCAKCHSRVSVLTLRGSTVYTPMNTYVDIMDRHFKSIHSSLSFSRSQIQMDAAFIFDLMMTIGQALDKLLTSGQWRQINYTDCFSFISTDPVALLQATTLKEEIKKVDRVGVFGQKNWTGDTAVPLITLVINRLQFKDGSMSSESRVGNWSVSQKMVTFFGSITKENLKKSYRVLTVEEPPFVFRTLTPPSSQIEYYYHNTTTGYYYYGYCIDLLYSINRTMKFDFTLLEPPDQKYGAMSPDGTWDGMINELIYDRADIIASTLSVMAERENVIDFTVPYYDLVGITILMKKPKFEYSVFKFMSVLEGAVWGCIFSAFIIVSILLAIFDRYSPYSYQNNKELWDGKGEEPRVFTLKEGLWFCMTSLTPQGGGEAPRALSGRLIAATWWVFGFIMIATYTANLAAFLTVSRLEQPIESLDDLAKQFKTKYAPQKSTSTETYFRRMADIEEKFYGIWKSMSLNDSLDQVERAKLAVWDYPVSDKFTNMWAAMEESGFPGSRVEAINRIKFPAKGEEFAFIGDATQNKYATLTDCDLWEVGEEFSRKPYAFGVQNGSPLKNELSSVILQLLNERALEDMKTKWWNYNRKDCPKVEDESDGISIKNIGGVFLVIFIGIGLGLVTLAFEYYWYKWRPSVRAKRNGGNGVVTNIGNSVVTVDTRVRNRGRNNSIQNGSLGHTNLAYN</sequence>
<dbReference type="SUPFAM" id="SSF53822">
    <property type="entry name" value="Periplasmic binding protein-like I"/>
    <property type="match status" value="1"/>
</dbReference>
<keyword evidence="17" id="KW-1015">Disulfide bond</keyword>
<dbReference type="Pfam" id="PF10613">
    <property type="entry name" value="Lig_chan-Glu_bd"/>
    <property type="match status" value="1"/>
</dbReference>
<dbReference type="InterPro" id="IPR028082">
    <property type="entry name" value="Peripla_BP_I"/>
</dbReference>
<comment type="subcellular location">
    <subcellularLocation>
        <location evidence="1">Cell membrane</location>
        <topology evidence="1">Multi-pass membrane protein</topology>
    </subcellularLocation>
    <subcellularLocation>
        <location evidence="14">Postsynaptic cell membrane</location>
    </subcellularLocation>
</comment>
<dbReference type="CDD" id="cd13717">
    <property type="entry name" value="PBP2_iGluR_putative"/>
    <property type="match status" value="1"/>
</dbReference>
<feature type="binding site" evidence="15">
    <location>
        <position position="413"/>
    </location>
    <ligand>
        <name>L-glutamate</name>
        <dbReference type="ChEBI" id="CHEBI:29985"/>
    </ligand>
</feature>
<evidence type="ECO:0000256" key="6">
    <source>
        <dbReference type="ARBA" id="ARBA00023018"/>
    </source>
</evidence>
<dbReference type="SUPFAM" id="SSF81324">
    <property type="entry name" value="Voltage-gated potassium channels"/>
    <property type="match status" value="1"/>
</dbReference>
<dbReference type="Gene3D" id="3.40.190.10">
    <property type="entry name" value="Periplasmic binding protein-like II"/>
    <property type="match status" value="2"/>
</dbReference>
<keyword evidence="7" id="KW-0406">Ion transport</keyword>
<evidence type="ECO:0000313" key="21">
    <source>
        <dbReference type="EMBL" id="KAK2171502.1"/>
    </source>
</evidence>
<feature type="binding site" evidence="15">
    <location>
        <position position="584"/>
    </location>
    <ligand>
        <name>L-glutamate</name>
        <dbReference type="ChEBI" id="CHEBI:29985"/>
    </ligand>
</feature>